<dbReference type="EMBL" id="LXQA011224118">
    <property type="protein sequence ID" value="MCI89622.1"/>
    <property type="molecule type" value="Genomic_DNA"/>
</dbReference>
<evidence type="ECO:0000313" key="2">
    <source>
        <dbReference type="EMBL" id="MCI89622.1"/>
    </source>
</evidence>
<sequence>MLNPRSRLQAMKMARDVETELRGALVPQSGGGSRFRRRFKESNLKL</sequence>
<comment type="caution">
    <text evidence="2">The sequence shown here is derived from an EMBL/GenBank/DDBJ whole genome shotgun (WGS) entry which is preliminary data.</text>
</comment>
<name>A0A392VQ94_9FABA</name>
<feature type="non-terminal residue" evidence="2">
    <location>
        <position position="46"/>
    </location>
</feature>
<proteinExistence type="predicted"/>
<evidence type="ECO:0000313" key="3">
    <source>
        <dbReference type="Proteomes" id="UP000265520"/>
    </source>
</evidence>
<dbReference type="AlphaFoldDB" id="A0A392VQ94"/>
<keyword evidence="3" id="KW-1185">Reference proteome</keyword>
<organism evidence="2 3">
    <name type="scientific">Trifolium medium</name>
    <dbReference type="NCBI Taxonomy" id="97028"/>
    <lineage>
        <taxon>Eukaryota</taxon>
        <taxon>Viridiplantae</taxon>
        <taxon>Streptophyta</taxon>
        <taxon>Embryophyta</taxon>
        <taxon>Tracheophyta</taxon>
        <taxon>Spermatophyta</taxon>
        <taxon>Magnoliopsida</taxon>
        <taxon>eudicotyledons</taxon>
        <taxon>Gunneridae</taxon>
        <taxon>Pentapetalae</taxon>
        <taxon>rosids</taxon>
        <taxon>fabids</taxon>
        <taxon>Fabales</taxon>
        <taxon>Fabaceae</taxon>
        <taxon>Papilionoideae</taxon>
        <taxon>50 kb inversion clade</taxon>
        <taxon>NPAAA clade</taxon>
        <taxon>Hologalegina</taxon>
        <taxon>IRL clade</taxon>
        <taxon>Trifolieae</taxon>
        <taxon>Trifolium</taxon>
    </lineage>
</organism>
<dbReference type="Proteomes" id="UP000265520">
    <property type="component" value="Unassembled WGS sequence"/>
</dbReference>
<reference evidence="2 3" key="1">
    <citation type="journal article" date="2018" name="Front. Plant Sci.">
        <title>Red Clover (Trifolium pratense) and Zigzag Clover (T. medium) - A Picture of Genomic Similarities and Differences.</title>
        <authorList>
            <person name="Dluhosova J."/>
            <person name="Istvanek J."/>
            <person name="Nedelnik J."/>
            <person name="Repkova J."/>
        </authorList>
    </citation>
    <scope>NUCLEOTIDE SEQUENCE [LARGE SCALE GENOMIC DNA]</scope>
    <source>
        <strain evidence="3">cv. 10/8</strain>
        <tissue evidence="2">Leaf</tissue>
    </source>
</reference>
<accession>A0A392VQ94</accession>
<feature type="region of interest" description="Disordered" evidence="1">
    <location>
        <begin position="25"/>
        <end position="46"/>
    </location>
</feature>
<evidence type="ECO:0000256" key="1">
    <source>
        <dbReference type="SAM" id="MobiDB-lite"/>
    </source>
</evidence>
<protein>
    <submittedName>
        <fullName evidence="2">Uncharacterized protein</fullName>
    </submittedName>
</protein>